<proteinExistence type="predicted"/>
<evidence type="ECO:0000313" key="1">
    <source>
        <dbReference type="Proteomes" id="UP000887580"/>
    </source>
</evidence>
<evidence type="ECO:0000313" key="2">
    <source>
        <dbReference type="WBParaSite" id="PS1159_v2.g3266.t1"/>
    </source>
</evidence>
<dbReference type="WBParaSite" id="PS1159_v2.g3266.t1">
    <property type="protein sequence ID" value="PS1159_v2.g3266.t1"/>
    <property type="gene ID" value="PS1159_v2.g3266"/>
</dbReference>
<organism evidence="1 2">
    <name type="scientific">Panagrolaimus sp. PS1159</name>
    <dbReference type="NCBI Taxonomy" id="55785"/>
    <lineage>
        <taxon>Eukaryota</taxon>
        <taxon>Metazoa</taxon>
        <taxon>Ecdysozoa</taxon>
        <taxon>Nematoda</taxon>
        <taxon>Chromadorea</taxon>
        <taxon>Rhabditida</taxon>
        <taxon>Tylenchina</taxon>
        <taxon>Panagrolaimomorpha</taxon>
        <taxon>Panagrolaimoidea</taxon>
        <taxon>Panagrolaimidae</taxon>
        <taxon>Panagrolaimus</taxon>
    </lineage>
</organism>
<dbReference type="Proteomes" id="UP000887580">
    <property type="component" value="Unplaced"/>
</dbReference>
<reference evidence="2" key="1">
    <citation type="submission" date="2022-11" db="UniProtKB">
        <authorList>
            <consortium name="WormBaseParasite"/>
        </authorList>
    </citation>
    <scope>IDENTIFICATION</scope>
</reference>
<name>A0AC35GAA1_9BILA</name>
<protein>
    <submittedName>
        <fullName evidence="2">Acyl-coenzyme A thioesterase 8</fullName>
    </submittedName>
</protein>
<sequence>MLAVKPSITRQNSLTSFGKNRFLLLLQSTLLQQQHHRCFPLQRHQQISKLLKIFILDEEDKDAYIANHLGDGTWITKNVYGGALFAQSLVAAEKTVEKQFLPHSIHSLFILNVSTQFPVKYKIQRIRDGRSFCTRYVQAEQNGKIVYTTQISFHVQEESSISHQAIMPKVKPPEECGAVWELAKEYLDKAEKGELELTEHSRKDLQAKYTDRNNSIVEMRPVNPDIQLSIVPHKHQPFYYWVRVRAPLTNDRHQHRALAAYITDATLVTVANRPHISHGYKPSMLVSLDNNAWFHTDEFRADEWMLYENESPVAKHARAFSTGRLWSRDGRLILSVAQESLSRTKERPSNM</sequence>
<accession>A0AC35GAA1</accession>